<evidence type="ECO:0000313" key="2">
    <source>
        <dbReference type="EMBL" id="OAP62788.1"/>
    </source>
</evidence>
<sequence>MPGLRIAFTGGSGKVGRHVIKELLRYGHQVINLDLVDLAPLFKDFPELQDVHTIKCDLTDSGQVFSCLNTHMKVGEPFPAETPRPPDAVIHFAGVNKPMIVSDGETFRINVMGTHNVIEAACKLGIKKIIIASSITVYGVAFGQGNLEYASFPVVEEADCNPTDPYALSKLCGERTAKSYATRFGVDIYCLRIGRVFEPDEYNGDVFRGYVREPEKWFQHGWSYTDARDLGQICHRGLGKSDLGFQIFNAVNDTITNLSEDTALFLRKLYPHIPHTRELRSGEAPISNEKIRRLLGFKQEHDWQSYFGSDM</sequence>
<keyword evidence="3" id="KW-1185">Reference proteome</keyword>
<dbReference type="Pfam" id="PF01370">
    <property type="entry name" value="Epimerase"/>
    <property type="match status" value="1"/>
</dbReference>
<dbReference type="Proteomes" id="UP000078343">
    <property type="component" value="Unassembled WGS sequence"/>
</dbReference>
<organism evidence="2 3">
    <name type="scientific">Fonsecaea erecta</name>
    <dbReference type="NCBI Taxonomy" id="1367422"/>
    <lineage>
        <taxon>Eukaryota</taxon>
        <taxon>Fungi</taxon>
        <taxon>Dikarya</taxon>
        <taxon>Ascomycota</taxon>
        <taxon>Pezizomycotina</taxon>
        <taxon>Eurotiomycetes</taxon>
        <taxon>Chaetothyriomycetidae</taxon>
        <taxon>Chaetothyriales</taxon>
        <taxon>Herpotrichiellaceae</taxon>
        <taxon>Fonsecaea</taxon>
    </lineage>
</organism>
<protein>
    <recommendedName>
        <fullName evidence="1">NAD-dependent epimerase/dehydratase domain-containing protein</fullName>
    </recommendedName>
</protein>
<gene>
    <name evidence="2" type="ORF">AYL99_02015</name>
</gene>
<dbReference type="Gene3D" id="3.40.50.720">
    <property type="entry name" value="NAD(P)-binding Rossmann-like Domain"/>
    <property type="match status" value="1"/>
</dbReference>
<dbReference type="PANTHER" id="PTHR43103:SF6">
    <property type="entry name" value="PUTATIVE-RELATED"/>
    <property type="match status" value="1"/>
</dbReference>
<evidence type="ECO:0000259" key="1">
    <source>
        <dbReference type="Pfam" id="PF01370"/>
    </source>
</evidence>
<dbReference type="SUPFAM" id="SSF51735">
    <property type="entry name" value="NAD(P)-binding Rossmann-fold domains"/>
    <property type="match status" value="1"/>
</dbReference>
<dbReference type="PANTHER" id="PTHR43103">
    <property type="entry name" value="NUCLEOSIDE-DIPHOSPHATE-SUGAR EPIMERASE"/>
    <property type="match status" value="1"/>
</dbReference>
<dbReference type="InterPro" id="IPR036291">
    <property type="entry name" value="NAD(P)-bd_dom_sf"/>
</dbReference>
<dbReference type="InterPro" id="IPR001509">
    <property type="entry name" value="Epimerase_deHydtase"/>
</dbReference>
<accession>A0A178ZSI7</accession>
<feature type="domain" description="NAD-dependent epimerase/dehydratase" evidence="1">
    <location>
        <begin position="9"/>
        <end position="204"/>
    </location>
</feature>
<dbReference type="OrthoDB" id="202470at2759"/>
<dbReference type="AlphaFoldDB" id="A0A178ZSI7"/>
<reference evidence="2 3" key="1">
    <citation type="submission" date="2016-04" db="EMBL/GenBank/DDBJ databases">
        <title>Draft genome of Fonsecaea erecta CBS 125763.</title>
        <authorList>
            <person name="Weiss V.A."/>
            <person name="Vicente V.A."/>
            <person name="Raittz R.T."/>
            <person name="Moreno L.F."/>
            <person name="De Souza E.M."/>
            <person name="Pedrosa F.O."/>
            <person name="Steffens M.B."/>
            <person name="Faoro H."/>
            <person name="Tadra-Sfeir M.Z."/>
            <person name="Najafzadeh M.J."/>
            <person name="Felipe M.S."/>
            <person name="Teixeira M."/>
            <person name="Sun J."/>
            <person name="Xi L."/>
            <person name="Gomes R."/>
            <person name="De Azevedo C.M."/>
            <person name="Salgado C.G."/>
            <person name="Da Silva M.B."/>
            <person name="Nascimento M.F."/>
            <person name="Queiroz-Telles F."/>
            <person name="Attili D.S."/>
            <person name="Gorbushina A."/>
        </authorList>
    </citation>
    <scope>NUCLEOTIDE SEQUENCE [LARGE SCALE GENOMIC DNA]</scope>
    <source>
        <strain evidence="2 3">CBS 125763</strain>
    </source>
</reference>
<proteinExistence type="predicted"/>
<dbReference type="RefSeq" id="XP_018696155.1">
    <property type="nucleotide sequence ID" value="XM_018833531.1"/>
</dbReference>
<evidence type="ECO:0000313" key="3">
    <source>
        <dbReference type="Proteomes" id="UP000078343"/>
    </source>
</evidence>
<dbReference type="EMBL" id="LVYI01000002">
    <property type="protein sequence ID" value="OAP62788.1"/>
    <property type="molecule type" value="Genomic_DNA"/>
</dbReference>
<dbReference type="GeneID" id="30006185"/>
<comment type="caution">
    <text evidence="2">The sequence shown here is derived from an EMBL/GenBank/DDBJ whole genome shotgun (WGS) entry which is preliminary data.</text>
</comment>
<name>A0A178ZSI7_9EURO</name>
<dbReference type="STRING" id="1367422.A0A178ZSI7"/>